<evidence type="ECO:0000313" key="1">
    <source>
        <dbReference type="EnsemblPlants" id="MELO3C034173.2.1"/>
    </source>
</evidence>
<dbReference type="Gramene" id="MELO3C034173.2.1">
    <property type="protein sequence ID" value="MELO3C034173.2.1"/>
    <property type="gene ID" value="MELO3C034173.2"/>
</dbReference>
<sequence>MDTGAERLVGQQSKVANKVRFLEESTDVGRTIQCNAFSTVTLMMFQILHSMLFLSGKELPTPFSHLPQSNPRKCLGGRH</sequence>
<name>A0A9I9EIF2_CUCME</name>
<reference evidence="1" key="1">
    <citation type="submission" date="2023-03" db="UniProtKB">
        <authorList>
            <consortium name="EnsemblPlants"/>
        </authorList>
    </citation>
    <scope>IDENTIFICATION</scope>
</reference>
<dbReference type="AlphaFoldDB" id="A0A9I9EIF2"/>
<organism evidence="1">
    <name type="scientific">Cucumis melo</name>
    <name type="common">Muskmelon</name>
    <dbReference type="NCBI Taxonomy" id="3656"/>
    <lineage>
        <taxon>Eukaryota</taxon>
        <taxon>Viridiplantae</taxon>
        <taxon>Streptophyta</taxon>
        <taxon>Embryophyta</taxon>
        <taxon>Tracheophyta</taxon>
        <taxon>Spermatophyta</taxon>
        <taxon>Magnoliopsida</taxon>
        <taxon>eudicotyledons</taxon>
        <taxon>Gunneridae</taxon>
        <taxon>Pentapetalae</taxon>
        <taxon>rosids</taxon>
        <taxon>fabids</taxon>
        <taxon>Cucurbitales</taxon>
        <taxon>Cucurbitaceae</taxon>
        <taxon>Benincaseae</taxon>
        <taxon>Cucumis</taxon>
    </lineage>
</organism>
<protein>
    <submittedName>
        <fullName evidence="1">Uncharacterized protein</fullName>
    </submittedName>
</protein>
<accession>A0A9I9EIF2</accession>
<dbReference type="EnsemblPlants" id="MELO3C034173.2.1">
    <property type="protein sequence ID" value="MELO3C034173.2.1"/>
    <property type="gene ID" value="MELO3C034173.2"/>
</dbReference>
<proteinExistence type="predicted"/>